<comment type="caution">
    <text evidence="2">The sequence shown here is derived from an EMBL/GenBank/DDBJ whole genome shotgun (WGS) entry which is preliminary data.</text>
</comment>
<dbReference type="RefSeq" id="WP_076044229.1">
    <property type="nucleotide sequence ID" value="NZ_MQUR01000029.1"/>
</dbReference>
<feature type="chain" id="PRO_5045579478" description="DUF3558 domain-containing protein" evidence="1">
    <location>
        <begin position="25"/>
        <end position="185"/>
    </location>
</feature>
<dbReference type="Proteomes" id="UP000187151">
    <property type="component" value="Unassembled WGS sequence"/>
</dbReference>
<accession>A0ABX3G4Y5</accession>
<evidence type="ECO:0000256" key="1">
    <source>
        <dbReference type="SAM" id="SignalP"/>
    </source>
</evidence>
<keyword evidence="1" id="KW-0732">Signal</keyword>
<dbReference type="EMBL" id="MQUR01000029">
    <property type="protein sequence ID" value="OLZ66714.1"/>
    <property type="molecule type" value="Genomic_DNA"/>
</dbReference>
<organism evidence="2 3">
    <name type="scientific">Streptomyces amritsarensis</name>
    <dbReference type="NCBI Taxonomy" id="681158"/>
    <lineage>
        <taxon>Bacteria</taxon>
        <taxon>Bacillati</taxon>
        <taxon>Actinomycetota</taxon>
        <taxon>Actinomycetes</taxon>
        <taxon>Kitasatosporales</taxon>
        <taxon>Streptomycetaceae</taxon>
        <taxon>Streptomyces</taxon>
    </lineage>
</organism>
<feature type="signal peptide" evidence="1">
    <location>
        <begin position="1"/>
        <end position="24"/>
    </location>
</feature>
<dbReference type="PROSITE" id="PS51257">
    <property type="entry name" value="PROKAR_LIPOPROTEIN"/>
    <property type="match status" value="1"/>
</dbReference>
<evidence type="ECO:0000313" key="3">
    <source>
        <dbReference type="Proteomes" id="UP000187151"/>
    </source>
</evidence>
<proteinExistence type="predicted"/>
<gene>
    <name evidence="2" type="ORF">AVW11_14990</name>
</gene>
<name>A0ABX3G4Y5_9ACTN</name>
<evidence type="ECO:0000313" key="2">
    <source>
        <dbReference type="EMBL" id="OLZ66714.1"/>
    </source>
</evidence>
<reference evidence="2 3" key="1">
    <citation type="submission" date="2016-01" db="EMBL/GenBank/DDBJ databases">
        <title>Streptomyces amritsarensis strain MTCC 11845 genome sequencing and assembly.</title>
        <authorList>
            <person name="Sharma D."/>
            <person name="Nair G.R."/>
            <person name="Kaur G."/>
            <person name="Manhas R.K."/>
            <person name="Mayilraj S."/>
        </authorList>
    </citation>
    <scope>NUCLEOTIDE SEQUENCE [LARGE SCALE GENOMIC DNA]</scope>
    <source>
        <strain evidence="2 3">MTCC 11845</strain>
    </source>
</reference>
<protein>
    <recommendedName>
        <fullName evidence="4">DUF3558 domain-containing protein</fullName>
    </recommendedName>
</protein>
<evidence type="ECO:0008006" key="4">
    <source>
        <dbReference type="Google" id="ProtNLM"/>
    </source>
</evidence>
<sequence length="185" mass="19564">MGRAPRARTALLLAGTLAVTTALAGCAEEKKAAAPQLPERTCFGVFTRSDLEPLMGDGETVTVSGPADARLTPQRRAATCTVDVDGRGRVLVAATRQPQGQSFFWPPTDQSEPAPEPLALGDKGLLWDTGARVALTCKGAEDSFELELSLSGSVEHMKPGTSRALFTSLMTKYLESAKQQTQCGV</sequence>
<keyword evidence="3" id="KW-1185">Reference proteome</keyword>